<name>A0ABR9ZGM4_9CORY</name>
<evidence type="ECO:0000259" key="7">
    <source>
        <dbReference type="Pfam" id="PF04138"/>
    </source>
</evidence>
<evidence type="ECO:0000256" key="1">
    <source>
        <dbReference type="ARBA" id="ARBA00004141"/>
    </source>
</evidence>
<keyword evidence="5 6" id="KW-0472">Membrane</keyword>
<comment type="subcellular location">
    <subcellularLocation>
        <location evidence="1">Membrane</location>
        <topology evidence="1">Multi-pass membrane protein</topology>
    </subcellularLocation>
</comment>
<comment type="similarity">
    <text evidence="2">Belongs to the GtrA family.</text>
</comment>
<keyword evidence="9" id="KW-1185">Reference proteome</keyword>
<keyword evidence="4 6" id="KW-1133">Transmembrane helix</keyword>
<comment type="caution">
    <text evidence="8">The sequence shown here is derived from an EMBL/GenBank/DDBJ whole genome shotgun (WGS) entry which is preliminary data.</text>
</comment>
<keyword evidence="3 6" id="KW-0812">Transmembrane</keyword>
<accession>A0ABR9ZGM4</accession>
<feature type="transmembrane region" description="Helical" evidence="6">
    <location>
        <begin position="74"/>
        <end position="91"/>
    </location>
</feature>
<evidence type="ECO:0000313" key="9">
    <source>
        <dbReference type="Proteomes" id="UP000635902"/>
    </source>
</evidence>
<reference evidence="8 9" key="1">
    <citation type="submission" date="2020-10" db="EMBL/GenBank/DDBJ databases">
        <title>Novel species in genus Corynebacterium.</title>
        <authorList>
            <person name="Zhang G."/>
        </authorList>
    </citation>
    <scope>NUCLEOTIDE SEQUENCE [LARGE SCALE GENOMIC DNA]</scope>
    <source>
        <strain evidence="8 9">DSM 45110</strain>
    </source>
</reference>
<organism evidence="8 9">
    <name type="scientific">Corynebacterium suicordis DSM 45110</name>
    <dbReference type="NCBI Taxonomy" id="1121369"/>
    <lineage>
        <taxon>Bacteria</taxon>
        <taxon>Bacillati</taxon>
        <taxon>Actinomycetota</taxon>
        <taxon>Actinomycetes</taxon>
        <taxon>Mycobacteriales</taxon>
        <taxon>Corynebacteriaceae</taxon>
        <taxon>Corynebacterium</taxon>
    </lineage>
</organism>
<dbReference type="Pfam" id="PF04138">
    <property type="entry name" value="GtrA_DPMS_TM"/>
    <property type="match status" value="1"/>
</dbReference>
<feature type="domain" description="GtrA/DPMS transmembrane" evidence="7">
    <location>
        <begin position="11"/>
        <end position="126"/>
    </location>
</feature>
<sequence length="136" mass="15590">MRLEPMKKLARFVAVGCVGAICDYATRELLLHLGVIGWVARACSYIVGSIVAYYLNSHFTFGGDRSSQEKLRAAAVYLFCFLAAVLTDFLFRRHLSDIPHYLFWAWFVSQGVATTLNFLLQNFWVFQKPPRMRDSN</sequence>
<dbReference type="InterPro" id="IPR007267">
    <property type="entry name" value="GtrA_DPMS_TM"/>
</dbReference>
<dbReference type="PANTHER" id="PTHR38459">
    <property type="entry name" value="PROPHAGE BACTOPRENOL-LINKED GLUCOSE TRANSLOCASE HOMOLOG"/>
    <property type="match status" value="1"/>
</dbReference>
<protein>
    <submittedName>
        <fullName evidence="8">GtrA family protein</fullName>
    </submittedName>
</protein>
<evidence type="ECO:0000256" key="6">
    <source>
        <dbReference type="SAM" id="Phobius"/>
    </source>
</evidence>
<evidence type="ECO:0000313" key="8">
    <source>
        <dbReference type="EMBL" id="MBF4552544.1"/>
    </source>
</evidence>
<evidence type="ECO:0000256" key="3">
    <source>
        <dbReference type="ARBA" id="ARBA00022692"/>
    </source>
</evidence>
<evidence type="ECO:0000256" key="5">
    <source>
        <dbReference type="ARBA" id="ARBA00023136"/>
    </source>
</evidence>
<evidence type="ECO:0000256" key="4">
    <source>
        <dbReference type="ARBA" id="ARBA00022989"/>
    </source>
</evidence>
<evidence type="ECO:0000256" key="2">
    <source>
        <dbReference type="ARBA" id="ARBA00009399"/>
    </source>
</evidence>
<proteinExistence type="inferred from homology"/>
<dbReference type="EMBL" id="JADKMY010000001">
    <property type="protein sequence ID" value="MBF4552544.1"/>
    <property type="molecule type" value="Genomic_DNA"/>
</dbReference>
<gene>
    <name evidence="8" type="ORF">IRY30_00390</name>
</gene>
<dbReference type="Proteomes" id="UP000635902">
    <property type="component" value="Unassembled WGS sequence"/>
</dbReference>
<dbReference type="InterPro" id="IPR051401">
    <property type="entry name" value="GtrA_CellWall_Glycosyl"/>
</dbReference>
<feature type="transmembrane region" description="Helical" evidence="6">
    <location>
        <begin position="103"/>
        <end position="126"/>
    </location>
</feature>
<dbReference type="PANTHER" id="PTHR38459:SF1">
    <property type="entry name" value="PROPHAGE BACTOPRENOL-LINKED GLUCOSE TRANSLOCASE HOMOLOG"/>
    <property type="match status" value="1"/>
</dbReference>
<feature type="transmembrane region" description="Helical" evidence="6">
    <location>
        <begin position="32"/>
        <end position="54"/>
    </location>
</feature>